<dbReference type="OrthoDB" id="20872at2759"/>
<evidence type="ECO:0000259" key="2">
    <source>
        <dbReference type="Pfam" id="PF26640"/>
    </source>
</evidence>
<proteinExistence type="predicted"/>
<sequence length="259" mass="29529">MRLLHIERKAPSDKSLSVSLCSKIGSDIPPYMILSHRWREDEVLYSDLTNPDPSIAQSKQGYKKLESSCELAHRLGYQYAWLDTCCIDKSSSAELSETINSMYRYYADSHICFAYLDDVNHVDQVGELEASVWFTRGWTLQELIAPKKMDFYAKDWTFIGTKNSLGLCERLATASGIPPHVFTDPSSIDCFSVSQKLSWAAGRETTREEDESYCLFGIFGVNLPPLYGEGRKNAFRRLQIEIMNNSPDHTIFAWHQTTP</sequence>
<name>A0A2V1DHH7_9PLEO</name>
<evidence type="ECO:0000313" key="4">
    <source>
        <dbReference type="Proteomes" id="UP000244855"/>
    </source>
</evidence>
<feature type="domain" description="Heterokaryon incompatibility" evidence="1">
    <location>
        <begin position="31"/>
        <end position="121"/>
    </location>
</feature>
<dbReference type="PANTHER" id="PTHR10622">
    <property type="entry name" value="HET DOMAIN-CONTAINING PROTEIN"/>
    <property type="match status" value="1"/>
</dbReference>
<dbReference type="InterPro" id="IPR010730">
    <property type="entry name" value="HET"/>
</dbReference>
<dbReference type="EMBL" id="KZ805432">
    <property type="protein sequence ID" value="PVH97602.1"/>
    <property type="molecule type" value="Genomic_DNA"/>
</dbReference>
<gene>
    <name evidence="3" type="ORF">DM02DRAFT_532823</name>
</gene>
<feature type="non-terminal residue" evidence="3">
    <location>
        <position position="259"/>
    </location>
</feature>
<dbReference type="AlphaFoldDB" id="A0A2V1DHH7"/>
<reference evidence="3 4" key="1">
    <citation type="journal article" date="2018" name="Sci. Rep.">
        <title>Comparative genomics provides insights into the lifestyle and reveals functional heterogeneity of dark septate endophytic fungi.</title>
        <authorList>
            <person name="Knapp D.G."/>
            <person name="Nemeth J.B."/>
            <person name="Barry K."/>
            <person name="Hainaut M."/>
            <person name="Henrissat B."/>
            <person name="Johnson J."/>
            <person name="Kuo A."/>
            <person name="Lim J.H.P."/>
            <person name="Lipzen A."/>
            <person name="Nolan M."/>
            <person name="Ohm R.A."/>
            <person name="Tamas L."/>
            <person name="Grigoriev I.V."/>
            <person name="Spatafora J.W."/>
            <person name="Nagy L.G."/>
            <person name="Kovacs G.M."/>
        </authorList>
    </citation>
    <scope>NUCLEOTIDE SEQUENCE [LARGE SCALE GENOMIC DNA]</scope>
    <source>
        <strain evidence="3 4">DSE2036</strain>
    </source>
</reference>
<dbReference type="InterPro" id="IPR058525">
    <property type="entry name" value="DUF8212"/>
</dbReference>
<dbReference type="STRING" id="97972.A0A2V1DHH7"/>
<evidence type="ECO:0000313" key="3">
    <source>
        <dbReference type="EMBL" id="PVH97602.1"/>
    </source>
</evidence>
<dbReference type="Pfam" id="PF06985">
    <property type="entry name" value="HET"/>
    <property type="match status" value="1"/>
</dbReference>
<dbReference type="PANTHER" id="PTHR10622:SF10">
    <property type="entry name" value="HET DOMAIN-CONTAINING PROTEIN"/>
    <property type="match status" value="1"/>
</dbReference>
<organism evidence="3 4">
    <name type="scientific">Periconia macrospinosa</name>
    <dbReference type="NCBI Taxonomy" id="97972"/>
    <lineage>
        <taxon>Eukaryota</taxon>
        <taxon>Fungi</taxon>
        <taxon>Dikarya</taxon>
        <taxon>Ascomycota</taxon>
        <taxon>Pezizomycotina</taxon>
        <taxon>Dothideomycetes</taxon>
        <taxon>Pleosporomycetidae</taxon>
        <taxon>Pleosporales</taxon>
        <taxon>Massarineae</taxon>
        <taxon>Periconiaceae</taxon>
        <taxon>Periconia</taxon>
    </lineage>
</organism>
<dbReference type="Proteomes" id="UP000244855">
    <property type="component" value="Unassembled WGS sequence"/>
</dbReference>
<feature type="domain" description="DUF8212" evidence="2">
    <location>
        <begin position="233"/>
        <end position="257"/>
    </location>
</feature>
<keyword evidence="4" id="KW-1185">Reference proteome</keyword>
<evidence type="ECO:0000259" key="1">
    <source>
        <dbReference type="Pfam" id="PF06985"/>
    </source>
</evidence>
<accession>A0A2V1DHH7</accession>
<dbReference type="Pfam" id="PF26640">
    <property type="entry name" value="DUF8212"/>
    <property type="match status" value="1"/>
</dbReference>
<protein>
    <submittedName>
        <fullName evidence="3">HET-domain-containing protein</fullName>
    </submittedName>
</protein>